<dbReference type="AlphaFoldDB" id="A0A4V2MAC4"/>
<organism evidence="1 2">
    <name type="scientific">Kribbella pittospori</name>
    <dbReference type="NCBI Taxonomy" id="722689"/>
    <lineage>
        <taxon>Bacteria</taxon>
        <taxon>Bacillati</taxon>
        <taxon>Actinomycetota</taxon>
        <taxon>Actinomycetes</taxon>
        <taxon>Propionibacteriales</taxon>
        <taxon>Kribbellaceae</taxon>
        <taxon>Kribbella</taxon>
    </lineage>
</organism>
<proteinExistence type="predicted"/>
<dbReference type="OrthoDB" id="9946933at2"/>
<sequence length="169" mass="18137">MQNRDEALAVVAVAMNRSLGVDLSNEQIAIAYALCDQLSGRRRWRASSSIPPLNARLAVRRDRSLAAALPAFWAAMSGNVYVLVADDASAREDVELYRAIDDHLGGKIGVELDERGPEDLVDPRADQAGILIGADRIPPQSHQSLIVCLSPAATKRACRIRGGAGLPDL</sequence>
<keyword evidence="2" id="KW-1185">Reference proteome</keyword>
<accession>A0A4V2MAC4</accession>
<evidence type="ECO:0000313" key="2">
    <source>
        <dbReference type="Proteomes" id="UP000291144"/>
    </source>
</evidence>
<dbReference type="InterPro" id="IPR027417">
    <property type="entry name" value="P-loop_NTPase"/>
</dbReference>
<dbReference type="EMBL" id="SJKB01000008">
    <property type="protein sequence ID" value="TCC58732.1"/>
    <property type="molecule type" value="Genomic_DNA"/>
</dbReference>
<protein>
    <submittedName>
        <fullName evidence="1">Uncharacterized protein</fullName>
    </submittedName>
</protein>
<dbReference type="Gene3D" id="3.40.50.300">
    <property type="entry name" value="P-loop containing nucleotide triphosphate hydrolases"/>
    <property type="match status" value="1"/>
</dbReference>
<reference evidence="1 2" key="1">
    <citation type="submission" date="2019-02" db="EMBL/GenBank/DDBJ databases">
        <title>Kribbella capetownensis sp. nov. and Kribbella speibonae sp. nov., isolated from soil.</title>
        <authorList>
            <person name="Curtis S.M."/>
            <person name="Norton I."/>
            <person name="Everest G.J."/>
            <person name="Meyers P.R."/>
        </authorList>
    </citation>
    <scope>NUCLEOTIDE SEQUENCE [LARGE SCALE GENOMIC DNA]</scope>
    <source>
        <strain evidence="1 2">NRRL B-24813</strain>
    </source>
</reference>
<comment type="caution">
    <text evidence="1">The sequence shown here is derived from an EMBL/GenBank/DDBJ whole genome shotgun (WGS) entry which is preliminary data.</text>
</comment>
<gene>
    <name evidence="1" type="ORF">E0H73_25795</name>
</gene>
<dbReference type="Proteomes" id="UP000291144">
    <property type="component" value="Unassembled WGS sequence"/>
</dbReference>
<name>A0A4V2MAC4_9ACTN</name>
<evidence type="ECO:0000313" key="1">
    <source>
        <dbReference type="EMBL" id="TCC58732.1"/>
    </source>
</evidence>
<dbReference type="RefSeq" id="WP_131360948.1">
    <property type="nucleotide sequence ID" value="NZ_SJKB01000008.1"/>
</dbReference>